<dbReference type="Proteomes" id="UP000221168">
    <property type="component" value="Unassembled WGS sequence"/>
</dbReference>
<dbReference type="GO" id="GO:0051213">
    <property type="term" value="F:dioxygenase activity"/>
    <property type="evidence" value="ECO:0007669"/>
    <property type="project" value="UniProtKB-KW"/>
</dbReference>
<evidence type="ECO:0000313" key="2">
    <source>
        <dbReference type="EMBL" id="PHP68755.1"/>
    </source>
</evidence>
<dbReference type="Gene3D" id="1.10.700.10">
    <property type="entry name" value="Dioxygenase LigAB, LigA subunit"/>
    <property type="match status" value="1"/>
</dbReference>
<dbReference type="InterPro" id="IPR036622">
    <property type="entry name" value="LigA_sf"/>
</dbReference>
<dbReference type="NCBIfam" id="TIGR02792">
    <property type="entry name" value="PCA_ligA"/>
    <property type="match status" value="1"/>
</dbReference>
<gene>
    <name evidence="2" type="primary">ligA</name>
    <name evidence="2" type="ORF">CSC94_01800</name>
</gene>
<protein>
    <submittedName>
        <fullName evidence="2">Protocatechuate 4,5-dioxygenase subunit alpha</fullName>
    </submittedName>
</protein>
<proteinExistence type="predicted"/>
<dbReference type="SUPFAM" id="SSF48076">
    <property type="entry name" value="LigA subunit of an aromatic-ring-opening dioxygenase LigAB"/>
    <property type="match status" value="1"/>
</dbReference>
<dbReference type="InterPro" id="IPR011986">
    <property type="entry name" value="Xdiol_dOase_LigA"/>
</dbReference>
<feature type="domain" description="Extradiol ring-cleavage dioxygenase LigAB LigA subunit" evidence="1">
    <location>
        <begin position="25"/>
        <end position="110"/>
    </location>
</feature>
<dbReference type="CDD" id="cd07924">
    <property type="entry name" value="PCA_45_Doxase_A"/>
    <property type="match status" value="1"/>
</dbReference>
<keyword evidence="2" id="KW-0223">Dioxygenase</keyword>
<dbReference type="RefSeq" id="WP_099303134.1">
    <property type="nucleotide sequence ID" value="NZ_PDVP01000001.1"/>
</dbReference>
<reference evidence="2 3" key="1">
    <citation type="submission" date="2017-10" db="EMBL/GenBank/DDBJ databases">
        <title>Sedimentibacterium mangrovi gen. nov., sp. nov., a novel member of family Phyllobacteriacea isolated from mangrove sediment.</title>
        <authorList>
            <person name="Liao H."/>
            <person name="Tian Y."/>
        </authorList>
    </citation>
    <scope>NUCLEOTIDE SEQUENCE [LARGE SCALE GENOMIC DNA]</scope>
    <source>
        <strain evidence="2 3">X9-2-2</strain>
    </source>
</reference>
<dbReference type="EMBL" id="PDVP01000001">
    <property type="protein sequence ID" value="PHP68755.1"/>
    <property type="molecule type" value="Genomic_DNA"/>
</dbReference>
<evidence type="ECO:0000313" key="3">
    <source>
        <dbReference type="Proteomes" id="UP000221168"/>
    </source>
</evidence>
<name>A0A2G1QTE4_9HYPH</name>
<dbReference type="Pfam" id="PF07746">
    <property type="entry name" value="LigA"/>
    <property type="match status" value="1"/>
</dbReference>
<dbReference type="AlphaFoldDB" id="A0A2G1QTE4"/>
<dbReference type="OrthoDB" id="7864521at2"/>
<keyword evidence="3" id="KW-1185">Reference proteome</keyword>
<sequence>MAKEYEDIPGTFVFDADRSREGYWLNQFCISLRLEKNRQQLRDDPEAYMAKFAMTEAQKQAVRDRDWNRLLELGGNIYYTSKLAAFDGITFQDLAAKMTGMSREDYRDMMLHGGRSIEGNRYKSEWEGKK</sequence>
<comment type="caution">
    <text evidence="2">The sequence shown here is derived from an EMBL/GenBank/DDBJ whole genome shotgun (WGS) entry which is preliminary data.</text>
</comment>
<dbReference type="InterPro" id="IPR014159">
    <property type="entry name" value="PCA_LigA"/>
</dbReference>
<keyword evidence="2" id="KW-0560">Oxidoreductase</keyword>
<evidence type="ECO:0000259" key="1">
    <source>
        <dbReference type="Pfam" id="PF07746"/>
    </source>
</evidence>
<accession>A0A2G1QTE4</accession>
<organism evidence="2 3">
    <name type="scientific">Zhengella mangrovi</name>
    <dbReference type="NCBI Taxonomy" id="1982044"/>
    <lineage>
        <taxon>Bacteria</taxon>
        <taxon>Pseudomonadati</taxon>
        <taxon>Pseudomonadota</taxon>
        <taxon>Alphaproteobacteria</taxon>
        <taxon>Hyphomicrobiales</taxon>
        <taxon>Notoacmeibacteraceae</taxon>
        <taxon>Zhengella</taxon>
    </lineage>
</organism>
<dbReference type="NCBIfam" id="NF009917">
    <property type="entry name" value="PRK13377.1"/>
    <property type="match status" value="1"/>
</dbReference>